<dbReference type="Proteomes" id="UP000730482">
    <property type="component" value="Unassembled WGS sequence"/>
</dbReference>
<evidence type="ECO:0000313" key="3">
    <source>
        <dbReference type="Proteomes" id="UP000730482"/>
    </source>
</evidence>
<name>A0ABS5KVT2_9ACTN</name>
<dbReference type="RefSeq" id="WP_212012461.1">
    <property type="nucleotide sequence ID" value="NZ_JAAFYZ010000094.1"/>
</dbReference>
<feature type="region of interest" description="Disordered" evidence="1">
    <location>
        <begin position="68"/>
        <end position="90"/>
    </location>
</feature>
<comment type="caution">
    <text evidence="2">The sequence shown here is derived from an EMBL/GenBank/DDBJ whole genome shotgun (WGS) entry which is preliminary data.</text>
</comment>
<sequence>MSAQQPSIGRISVGRDLNGAIVVADDASVVLNLPHDPPPAQPHQQNTAKDHGTVYTVAQGDLYIQQTAQTADTGEPDEDACRATGPIAEP</sequence>
<proteinExistence type="predicted"/>
<keyword evidence="3" id="KW-1185">Reference proteome</keyword>
<evidence type="ECO:0000313" key="2">
    <source>
        <dbReference type="EMBL" id="MBS2550177.1"/>
    </source>
</evidence>
<organism evidence="2 3">
    <name type="scientific">Catenulispora pinistramenti</name>
    <dbReference type="NCBI Taxonomy" id="2705254"/>
    <lineage>
        <taxon>Bacteria</taxon>
        <taxon>Bacillati</taxon>
        <taxon>Actinomycetota</taxon>
        <taxon>Actinomycetes</taxon>
        <taxon>Catenulisporales</taxon>
        <taxon>Catenulisporaceae</taxon>
        <taxon>Catenulispora</taxon>
    </lineage>
</organism>
<protein>
    <submittedName>
        <fullName evidence="2">Uncharacterized protein</fullName>
    </submittedName>
</protein>
<accession>A0ABS5KVT2</accession>
<reference evidence="2 3" key="1">
    <citation type="submission" date="2020-02" db="EMBL/GenBank/DDBJ databases">
        <title>Acidophilic actinobacteria isolated from forest soil.</title>
        <authorList>
            <person name="Golinska P."/>
        </authorList>
    </citation>
    <scope>NUCLEOTIDE SEQUENCE [LARGE SCALE GENOMIC DNA]</scope>
    <source>
        <strain evidence="2 3">NL8</strain>
    </source>
</reference>
<dbReference type="EMBL" id="JAAFYZ010000094">
    <property type="protein sequence ID" value="MBS2550177.1"/>
    <property type="molecule type" value="Genomic_DNA"/>
</dbReference>
<evidence type="ECO:0000256" key="1">
    <source>
        <dbReference type="SAM" id="MobiDB-lite"/>
    </source>
</evidence>
<gene>
    <name evidence="2" type="ORF">KGQ19_25240</name>
</gene>